<dbReference type="Proteomes" id="UP000029121">
    <property type="component" value="Unassembled WGS sequence"/>
</dbReference>
<dbReference type="EMBL" id="KB870805">
    <property type="protein sequence ID" value="EOA37219.1"/>
    <property type="molecule type" value="Genomic_DNA"/>
</dbReference>
<accession>R0I4L0</accession>
<gene>
    <name evidence="1" type="ORF">CARUB_v10010708mg</name>
</gene>
<proteinExistence type="predicted"/>
<sequence length="108" mass="12848">MEPGRKVQHSISNRTDIFFPGQFRRLSSSWNYARNILIITKLQCYTVRIIRFNAIETNQFGEPQTPTKGYNGFFRSYMNPTVIFHVKLWEFEVIHRLCVWTIVKTLFG</sequence>
<keyword evidence="2" id="KW-1185">Reference proteome</keyword>
<protein>
    <submittedName>
        <fullName evidence="1">Uncharacterized protein</fullName>
    </submittedName>
</protein>
<dbReference type="AlphaFoldDB" id="R0I4L0"/>
<reference evidence="2" key="1">
    <citation type="journal article" date="2013" name="Nat. Genet.">
        <title>The Capsella rubella genome and the genomic consequences of rapid mating system evolution.</title>
        <authorList>
            <person name="Slotte T."/>
            <person name="Hazzouri K.M."/>
            <person name="Agren J.A."/>
            <person name="Koenig D."/>
            <person name="Maumus F."/>
            <person name="Guo Y.L."/>
            <person name="Steige K."/>
            <person name="Platts A.E."/>
            <person name="Escobar J.S."/>
            <person name="Newman L.K."/>
            <person name="Wang W."/>
            <person name="Mandakova T."/>
            <person name="Vello E."/>
            <person name="Smith L.M."/>
            <person name="Henz S.R."/>
            <person name="Steffen J."/>
            <person name="Takuno S."/>
            <person name="Brandvain Y."/>
            <person name="Coop G."/>
            <person name="Andolfatto P."/>
            <person name="Hu T.T."/>
            <person name="Blanchette M."/>
            <person name="Clark R.M."/>
            <person name="Quesneville H."/>
            <person name="Nordborg M."/>
            <person name="Gaut B.S."/>
            <person name="Lysak M.A."/>
            <person name="Jenkins J."/>
            <person name="Grimwood J."/>
            <person name="Chapman J."/>
            <person name="Prochnik S."/>
            <person name="Shu S."/>
            <person name="Rokhsar D."/>
            <person name="Schmutz J."/>
            <person name="Weigel D."/>
            <person name="Wright S.I."/>
        </authorList>
    </citation>
    <scope>NUCLEOTIDE SEQUENCE [LARGE SCALE GENOMIC DNA]</scope>
    <source>
        <strain evidence="2">cv. Monte Gargano</strain>
    </source>
</reference>
<evidence type="ECO:0000313" key="1">
    <source>
        <dbReference type="EMBL" id="EOA37219.1"/>
    </source>
</evidence>
<name>R0I4L0_9BRAS</name>
<organism evidence="1 2">
    <name type="scientific">Capsella rubella</name>
    <dbReference type="NCBI Taxonomy" id="81985"/>
    <lineage>
        <taxon>Eukaryota</taxon>
        <taxon>Viridiplantae</taxon>
        <taxon>Streptophyta</taxon>
        <taxon>Embryophyta</taxon>
        <taxon>Tracheophyta</taxon>
        <taxon>Spermatophyta</taxon>
        <taxon>Magnoliopsida</taxon>
        <taxon>eudicotyledons</taxon>
        <taxon>Gunneridae</taxon>
        <taxon>Pentapetalae</taxon>
        <taxon>rosids</taxon>
        <taxon>malvids</taxon>
        <taxon>Brassicales</taxon>
        <taxon>Brassicaceae</taxon>
        <taxon>Camelineae</taxon>
        <taxon>Capsella</taxon>
    </lineage>
</organism>
<evidence type="ECO:0000313" key="2">
    <source>
        <dbReference type="Proteomes" id="UP000029121"/>
    </source>
</evidence>